<evidence type="ECO:0000313" key="6">
    <source>
        <dbReference type="EMBL" id="MFC3809882.1"/>
    </source>
</evidence>
<gene>
    <name evidence="6" type="ORF">ACFOOI_04390</name>
</gene>
<keyword evidence="7" id="KW-1185">Reference proteome</keyword>
<dbReference type="CDD" id="cd07205">
    <property type="entry name" value="Pat_PNPLA6_PNPLA7_NTE1_like"/>
    <property type="match status" value="1"/>
</dbReference>
<evidence type="ECO:0000256" key="3">
    <source>
        <dbReference type="ARBA" id="ARBA00023098"/>
    </source>
</evidence>
<dbReference type="PANTHER" id="PTHR14226:SF29">
    <property type="entry name" value="NEUROPATHY TARGET ESTERASE SWS"/>
    <property type="match status" value="1"/>
</dbReference>
<dbReference type="RefSeq" id="WP_379835496.1">
    <property type="nucleotide sequence ID" value="NZ_JBHRYQ010000001.1"/>
</dbReference>
<keyword evidence="2 4" id="KW-0442">Lipid degradation</keyword>
<keyword evidence="1 4" id="KW-0378">Hydrolase</keyword>
<evidence type="ECO:0000259" key="5">
    <source>
        <dbReference type="PROSITE" id="PS51635"/>
    </source>
</evidence>
<feature type="short sequence motif" description="GXGXXG" evidence="4">
    <location>
        <begin position="9"/>
        <end position="14"/>
    </location>
</feature>
<reference evidence="7" key="1">
    <citation type="journal article" date="2019" name="Int. J. Syst. Evol. Microbiol.">
        <title>The Global Catalogue of Microorganisms (GCM) 10K type strain sequencing project: providing services to taxonomists for standard genome sequencing and annotation.</title>
        <authorList>
            <consortium name="The Broad Institute Genomics Platform"/>
            <consortium name="The Broad Institute Genome Sequencing Center for Infectious Disease"/>
            <person name="Wu L."/>
            <person name="Ma J."/>
        </authorList>
    </citation>
    <scope>NUCLEOTIDE SEQUENCE [LARGE SCALE GENOMIC DNA]</scope>
    <source>
        <strain evidence="7">CECT 7956</strain>
    </source>
</reference>
<feature type="active site" description="Proton acceptor" evidence="4">
    <location>
        <position position="150"/>
    </location>
</feature>
<feature type="active site" description="Nucleophile" evidence="4">
    <location>
        <position position="38"/>
    </location>
</feature>
<evidence type="ECO:0000313" key="7">
    <source>
        <dbReference type="Proteomes" id="UP001595616"/>
    </source>
</evidence>
<dbReference type="InterPro" id="IPR002641">
    <property type="entry name" value="PNPLA_dom"/>
</dbReference>
<dbReference type="EMBL" id="JBHRYQ010000001">
    <property type="protein sequence ID" value="MFC3809882.1"/>
    <property type="molecule type" value="Genomic_DNA"/>
</dbReference>
<dbReference type="PROSITE" id="PS51635">
    <property type="entry name" value="PNPLA"/>
    <property type="match status" value="1"/>
</dbReference>
<feature type="short sequence motif" description="DGA/G" evidence="4">
    <location>
        <begin position="150"/>
        <end position="152"/>
    </location>
</feature>
<dbReference type="InterPro" id="IPR016035">
    <property type="entry name" value="Acyl_Trfase/lysoPLipase"/>
</dbReference>
<protein>
    <submittedName>
        <fullName evidence="6">Patatin-like phospholipase family protein</fullName>
    </submittedName>
</protein>
<feature type="domain" description="PNPLA" evidence="5">
    <location>
        <begin position="5"/>
        <end position="163"/>
    </location>
</feature>
<proteinExistence type="predicted"/>
<name>A0ABV7YSR5_9BACT</name>
<dbReference type="InterPro" id="IPR050301">
    <property type="entry name" value="NTE"/>
</dbReference>
<keyword evidence="3 4" id="KW-0443">Lipid metabolism</keyword>
<organism evidence="6 7">
    <name type="scientific">Lacihabitans lacunae</name>
    <dbReference type="NCBI Taxonomy" id="1028214"/>
    <lineage>
        <taxon>Bacteria</taxon>
        <taxon>Pseudomonadati</taxon>
        <taxon>Bacteroidota</taxon>
        <taxon>Cytophagia</taxon>
        <taxon>Cytophagales</taxon>
        <taxon>Leadbetterellaceae</taxon>
        <taxon>Lacihabitans</taxon>
    </lineage>
</organism>
<evidence type="ECO:0000256" key="4">
    <source>
        <dbReference type="PROSITE-ProRule" id="PRU01161"/>
    </source>
</evidence>
<feature type="short sequence motif" description="GXSXG" evidence="4">
    <location>
        <begin position="36"/>
        <end position="40"/>
    </location>
</feature>
<dbReference type="Pfam" id="PF01734">
    <property type="entry name" value="Patatin"/>
    <property type="match status" value="1"/>
</dbReference>
<evidence type="ECO:0000256" key="2">
    <source>
        <dbReference type="ARBA" id="ARBA00022963"/>
    </source>
</evidence>
<dbReference type="Gene3D" id="3.40.1090.10">
    <property type="entry name" value="Cytosolic phospholipase A2 catalytic domain"/>
    <property type="match status" value="1"/>
</dbReference>
<dbReference type="SUPFAM" id="SSF52151">
    <property type="entry name" value="FabD/lysophospholipase-like"/>
    <property type="match status" value="1"/>
</dbReference>
<dbReference type="Proteomes" id="UP001595616">
    <property type="component" value="Unassembled WGS sequence"/>
</dbReference>
<evidence type="ECO:0000256" key="1">
    <source>
        <dbReference type="ARBA" id="ARBA00022801"/>
    </source>
</evidence>
<dbReference type="PANTHER" id="PTHR14226">
    <property type="entry name" value="NEUROPATHY TARGET ESTERASE/SWISS CHEESE D.MELANOGASTER"/>
    <property type="match status" value="1"/>
</dbReference>
<sequence length="252" mass="27413">MKIGLVLSGGGARGFVHLGVLKAMNELHIAPNLISGSSAGALIGALYAAGYSPEYIYDLILQKGIKGNLRFALNRFGLFSMTKIEKLLTEYIPHNSFEQLKVKLTVCATDIKRGEPKYFNSGELNKVVLASCSIPGVFAPIIIDGKTYIDGGVTNNLPLEPIEEESDFLIGVNVMPPEKNMPISSAKDILVKCLLLSVGQQALAKVDKFDIMIQPKGISHFDGLSLSKSQQLFDIGYKTAKEQLLWGIEKLN</sequence>
<comment type="caution">
    <text evidence="6">The sequence shown here is derived from an EMBL/GenBank/DDBJ whole genome shotgun (WGS) entry which is preliminary data.</text>
</comment>
<accession>A0ABV7YSR5</accession>